<dbReference type="Gene3D" id="1.10.10.10">
    <property type="entry name" value="Winged helix-like DNA-binding domain superfamily/Winged helix DNA-binding domain"/>
    <property type="match status" value="1"/>
</dbReference>
<evidence type="ECO:0000313" key="2">
    <source>
        <dbReference type="EMBL" id="SFH22999.1"/>
    </source>
</evidence>
<dbReference type="AlphaFoldDB" id="A0A1I2YCA0"/>
<name>A0A1I2YCA0_9ACTN</name>
<proteinExistence type="predicted"/>
<evidence type="ECO:0000313" key="3">
    <source>
        <dbReference type="Proteomes" id="UP000181942"/>
    </source>
</evidence>
<evidence type="ECO:0000259" key="1">
    <source>
        <dbReference type="PROSITE" id="PS50931"/>
    </source>
</evidence>
<dbReference type="Pfam" id="PF00126">
    <property type="entry name" value="HTH_1"/>
    <property type="match status" value="1"/>
</dbReference>
<accession>A0A1I2YCA0</accession>
<feature type="domain" description="HTH lysR-type" evidence="1">
    <location>
        <begin position="10"/>
        <end position="40"/>
    </location>
</feature>
<reference evidence="2 3" key="1">
    <citation type="submission" date="2016-10" db="EMBL/GenBank/DDBJ databases">
        <authorList>
            <person name="de Groot N.N."/>
        </authorList>
    </citation>
    <scope>NUCLEOTIDE SEQUENCE [LARGE SCALE GENOMIC DNA]</scope>
    <source>
        <strain evidence="2 3">OK461</strain>
    </source>
</reference>
<organism evidence="2 3">
    <name type="scientific">Streptomyces mirabilis</name>
    <dbReference type="NCBI Taxonomy" id="68239"/>
    <lineage>
        <taxon>Bacteria</taxon>
        <taxon>Bacillati</taxon>
        <taxon>Actinomycetota</taxon>
        <taxon>Actinomycetes</taxon>
        <taxon>Kitasatosporales</taxon>
        <taxon>Streptomycetaceae</taxon>
        <taxon>Streptomyces</taxon>
    </lineage>
</organism>
<dbReference type="EMBL" id="FONR01000066">
    <property type="protein sequence ID" value="SFH22999.1"/>
    <property type="molecule type" value="Genomic_DNA"/>
</dbReference>
<dbReference type="GO" id="GO:0003700">
    <property type="term" value="F:DNA-binding transcription factor activity"/>
    <property type="evidence" value="ECO:0007669"/>
    <property type="project" value="InterPro"/>
</dbReference>
<gene>
    <name evidence="2" type="ORF">SAMN02787118_1667</name>
</gene>
<dbReference type="InterPro" id="IPR000847">
    <property type="entry name" value="LysR_HTH_N"/>
</dbReference>
<dbReference type="Proteomes" id="UP000181942">
    <property type="component" value="Unassembled WGS sequence"/>
</dbReference>
<sequence length="40" mass="4369">MESPAKPPEFSLRQLVYFVAVAVEGTLTEATQRLCISQSA</sequence>
<dbReference type="PROSITE" id="PS50931">
    <property type="entry name" value="HTH_LYSR"/>
    <property type="match status" value="1"/>
</dbReference>
<dbReference type="InterPro" id="IPR036388">
    <property type="entry name" value="WH-like_DNA-bd_sf"/>
</dbReference>
<protein>
    <submittedName>
        <fullName evidence="2">Regulatory helix-turn-helix protein, lysR family</fullName>
    </submittedName>
</protein>